<dbReference type="Pfam" id="PF00107">
    <property type="entry name" value="ADH_zinc_N"/>
    <property type="match status" value="1"/>
</dbReference>
<dbReference type="PROSITE" id="PS01162">
    <property type="entry name" value="QOR_ZETA_CRYSTAL"/>
    <property type="match status" value="1"/>
</dbReference>
<organism evidence="2 3">
    <name type="scientific">Ktedonosporobacter rubrisoli</name>
    <dbReference type="NCBI Taxonomy" id="2509675"/>
    <lineage>
        <taxon>Bacteria</taxon>
        <taxon>Bacillati</taxon>
        <taxon>Chloroflexota</taxon>
        <taxon>Ktedonobacteria</taxon>
        <taxon>Ktedonobacterales</taxon>
        <taxon>Ktedonosporobacteraceae</taxon>
        <taxon>Ktedonosporobacter</taxon>
    </lineage>
</organism>
<reference evidence="2 3" key="1">
    <citation type="submission" date="2019-01" db="EMBL/GenBank/DDBJ databases">
        <title>Ktedonosporobacter rubrisoli SCAWS-G2.</title>
        <authorList>
            <person name="Huang Y."/>
            <person name="Yan B."/>
        </authorList>
    </citation>
    <scope>NUCLEOTIDE SEQUENCE [LARGE SCALE GENOMIC DNA]</scope>
    <source>
        <strain evidence="2 3">SCAWS-G2</strain>
    </source>
</reference>
<protein>
    <submittedName>
        <fullName evidence="2">NADPH:quinone oxidoreductase family protein</fullName>
    </submittedName>
</protein>
<evidence type="ECO:0000313" key="3">
    <source>
        <dbReference type="Proteomes" id="UP000290365"/>
    </source>
</evidence>
<dbReference type="AlphaFoldDB" id="A0A4P6JX99"/>
<dbReference type="Gene3D" id="3.40.50.720">
    <property type="entry name" value="NAD(P)-binding Rossmann-like Domain"/>
    <property type="match status" value="1"/>
</dbReference>
<dbReference type="SMART" id="SM00829">
    <property type="entry name" value="PKS_ER"/>
    <property type="match status" value="1"/>
</dbReference>
<dbReference type="EMBL" id="CP035758">
    <property type="protein sequence ID" value="QBD80369.1"/>
    <property type="molecule type" value="Genomic_DNA"/>
</dbReference>
<dbReference type="InterPro" id="IPR013154">
    <property type="entry name" value="ADH-like_N"/>
</dbReference>
<dbReference type="InterPro" id="IPR002364">
    <property type="entry name" value="Quin_OxRdtase/zeta-crystal_CS"/>
</dbReference>
<keyword evidence="3" id="KW-1185">Reference proteome</keyword>
<dbReference type="CDD" id="cd08241">
    <property type="entry name" value="QOR1"/>
    <property type="match status" value="1"/>
</dbReference>
<dbReference type="InterPro" id="IPR013149">
    <property type="entry name" value="ADH-like_C"/>
</dbReference>
<gene>
    <name evidence="2" type="ORF">EPA93_32115</name>
</gene>
<dbReference type="Proteomes" id="UP000290365">
    <property type="component" value="Chromosome"/>
</dbReference>
<dbReference type="InterPro" id="IPR036291">
    <property type="entry name" value="NAD(P)-bd_dom_sf"/>
</dbReference>
<dbReference type="RefSeq" id="WP_129891433.1">
    <property type="nucleotide sequence ID" value="NZ_CP035758.1"/>
</dbReference>
<evidence type="ECO:0000313" key="2">
    <source>
        <dbReference type="EMBL" id="QBD80369.1"/>
    </source>
</evidence>
<dbReference type="PANTHER" id="PTHR43677">
    <property type="entry name" value="SHORT-CHAIN DEHYDROGENASE/REDUCTASE"/>
    <property type="match status" value="1"/>
</dbReference>
<dbReference type="GO" id="GO:0016491">
    <property type="term" value="F:oxidoreductase activity"/>
    <property type="evidence" value="ECO:0007669"/>
    <property type="project" value="InterPro"/>
</dbReference>
<dbReference type="InterPro" id="IPR011032">
    <property type="entry name" value="GroES-like_sf"/>
</dbReference>
<dbReference type="InterPro" id="IPR051397">
    <property type="entry name" value="Zn-ADH-like_protein"/>
</dbReference>
<dbReference type="SUPFAM" id="SSF50129">
    <property type="entry name" value="GroES-like"/>
    <property type="match status" value="1"/>
</dbReference>
<dbReference type="PANTHER" id="PTHR43677:SF4">
    <property type="entry name" value="QUINONE OXIDOREDUCTASE-LIKE PROTEIN 2"/>
    <property type="match status" value="1"/>
</dbReference>
<proteinExistence type="predicted"/>
<dbReference type="KEGG" id="kbs:EPA93_32115"/>
<feature type="domain" description="Enoyl reductase (ER)" evidence="1">
    <location>
        <begin position="10"/>
        <end position="329"/>
    </location>
</feature>
<dbReference type="InterPro" id="IPR020843">
    <property type="entry name" value="ER"/>
</dbReference>
<dbReference type="GO" id="GO:0008270">
    <property type="term" value="F:zinc ion binding"/>
    <property type="evidence" value="ECO:0007669"/>
    <property type="project" value="InterPro"/>
</dbReference>
<name>A0A4P6JX99_KTERU</name>
<dbReference type="SUPFAM" id="SSF51735">
    <property type="entry name" value="NAD(P)-binding Rossmann-fold domains"/>
    <property type="match status" value="1"/>
</dbReference>
<sequence length="335" mass="35843">MKIVSYHAPGGPEVLQIDELPIPQPEEGQILLKVQTADIAFIAAQRRGSTTDIGWRRESFPVAPGGFVYGTVVQVGPGISHLHKGEPLLAYAPSGAYAEYALVSLDTVYQHLPSDNLSAEEIVALPSSGETAYHVLTTSARLQPGESVLIHAAAGGVGHLAVQLARALGAGQIIATASSTAKLDFARSLGADTVINYSETDWDKQVLRATQERGVDVILEMVGGEVLTRSLKLLAPSGRLVTYGIAGGNLAPIQLDVMALSANKQLMGFSWFALNTQHPERIEEGRRALLFHVKQGQLRPVVTRTFSLAETAEAHQALESRATYGKIVLRLTNAQ</sequence>
<dbReference type="Pfam" id="PF08240">
    <property type="entry name" value="ADH_N"/>
    <property type="match status" value="1"/>
</dbReference>
<dbReference type="OrthoDB" id="9792162at2"/>
<accession>A0A4P6JX99</accession>
<evidence type="ECO:0000259" key="1">
    <source>
        <dbReference type="SMART" id="SM00829"/>
    </source>
</evidence>
<dbReference type="Gene3D" id="3.90.180.10">
    <property type="entry name" value="Medium-chain alcohol dehydrogenases, catalytic domain"/>
    <property type="match status" value="1"/>
</dbReference>